<dbReference type="Pfam" id="PF13145">
    <property type="entry name" value="Rotamase_2"/>
    <property type="match status" value="1"/>
</dbReference>
<keyword evidence="3" id="KW-1185">Reference proteome</keyword>
<dbReference type="EMBL" id="DS999411">
    <property type="protein sequence ID" value="EED36234.1"/>
    <property type="molecule type" value="Genomic_DNA"/>
</dbReference>
<reference evidence="3" key="1">
    <citation type="journal article" date="2013" name="BMC Microbiol.">
        <title>Taxonomy and evolution of bacteriochlorophyll a-containing members of the OM60/NOR5 clade of marine gammaproteobacteria: description of Luminiphilus syltensis gen. nov., sp. nov., reclassification of Haliea rubra as Pseudohaliea rubra gen. nov., comb. nov., and emendation of Chromatocurvus halotolerans.</title>
        <authorList>
            <person name="Spring S."/>
            <person name="Riedel T."/>
            <person name="Sproer C."/>
            <person name="Yan S."/>
            <person name="Harder J."/>
            <person name="Fuchs B.M."/>
        </authorList>
    </citation>
    <scope>NUCLEOTIDE SEQUENCE [LARGE SCALE GENOMIC DNA]</scope>
    <source>
        <strain evidence="3">NOR51-B</strain>
    </source>
</reference>
<dbReference type="STRING" id="565045.NOR51B_2183"/>
<dbReference type="RefSeq" id="WP_009020978.1">
    <property type="nucleotide sequence ID" value="NZ_DS999411.1"/>
</dbReference>
<evidence type="ECO:0000259" key="1">
    <source>
        <dbReference type="Pfam" id="PF13145"/>
    </source>
</evidence>
<dbReference type="Proteomes" id="UP000004699">
    <property type="component" value="Unassembled WGS sequence"/>
</dbReference>
<dbReference type="InterPro" id="IPR000297">
    <property type="entry name" value="PPIase_PpiC"/>
</dbReference>
<feature type="domain" description="PpiC" evidence="1">
    <location>
        <begin position="95"/>
        <end position="189"/>
    </location>
</feature>
<protein>
    <recommendedName>
        <fullName evidence="1">PpiC domain-containing protein</fullName>
    </recommendedName>
</protein>
<sequence>MTTEFDRVWKRSPTRDELRNLVEQWVREEIFYREGLALGLDRKDSVLHQRVARRMGYIGEELIEPTPSLTPLKAWLTKKAEGYRLDPCFSFRQLHINSTSRGAADEAQVKALQQAPAMSETPAGEASLLLAAREDATLSDVRRTFGEEFAESLKSVAIGEWAGPVASGYGLHFVRVDSRQASRLPEYDEGRKIVVRGYLAERRSGLKERVYATLQERYAIVYEVNQLLAPVVSGEERVQ</sequence>
<accession>B8KQR1</accession>
<organism evidence="2 3">
    <name type="scientific">Luminiphilus syltensis NOR5-1B</name>
    <dbReference type="NCBI Taxonomy" id="565045"/>
    <lineage>
        <taxon>Bacteria</taxon>
        <taxon>Pseudomonadati</taxon>
        <taxon>Pseudomonadota</taxon>
        <taxon>Gammaproteobacteria</taxon>
        <taxon>Cellvibrionales</taxon>
        <taxon>Halieaceae</taxon>
        <taxon>Luminiphilus</taxon>
    </lineage>
</organism>
<dbReference type="eggNOG" id="COG0760">
    <property type="taxonomic scope" value="Bacteria"/>
</dbReference>
<dbReference type="GO" id="GO:0003755">
    <property type="term" value="F:peptidyl-prolyl cis-trans isomerase activity"/>
    <property type="evidence" value="ECO:0007669"/>
    <property type="project" value="InterPro"/>
</dbReference>
<dbReference type="HOGENOM" id="CLU_067345_0_0_6"/>
<evidence type="ECO:0000313" key="2">
    <source>
        <dbReference type="EMBL" id="EED36234.1"/>
    </source>
</evidence>
<dbReference type="OrthoDB" id="196786at2"/>
<dbReference type="AlphaFoldDB" id="B8KQR1"/>
<gene>
    <name evidence="2" type="ORF">NOR51B_2183</name>
</gene>
<name>B8KQR1_9GAMM</name>
<proteinExistence type="predicted"/>
<evidence type="ECO:0000313" key="3">
    <source>
        <dbReference type="Proteomes" id="UP000004699"/>
    </source>
</evidence>